<sequence>MRTLTRFTTGCAIALTTACTTPQPEISHDGLSLKNSDEFTTVYVKPNAEFSQYQHVSVDGCQVAFKKNWQRDQNSSRVALTNRVTDKDVEKIKTQLSELCVQEFSRVLQSVPAESKQENLSTTLVIKPSIINLDVVAPDIMSPNMSRTYTTSSGEMTLSLEIFDASSGEIMARIIDRRRQLETMNYQWSNSVTNRSDAARTLKSWANSLDESLTQVMSKQ</sequence>
<evidence type="ECO:0000313" key="1">
    <source>
        <dbReference type="EMBL" id="CAH0991777.1"/>
    </source>
</evidence>
<gene>
    <name evidence="1" type="ORF">SIN8267_01891</name>
</gene>
<protein>
    <recommendedName>
        <fullName evidence="3">Lipoprotein</fullName>
    </recommendedName>
</protein>
<dbReference type="Proteomes" id="UP000838100">
    <property type="component" value="Unassembled WGS sequence"/>
</dbReference>
<evidence type="ECO:0008006" key="3">
    <source>
        <dbReference type="Google" id="ProtNLM"/>
    </source>
</evidence>
<accession>A0ABN8ELL8</accession>
<keyword evidence="2" id="KW-1185">Reference proteome</keyword>
<dbReference type="RefSeq" id="WP_237444477.1">
    <property type="nucleotide sequence ID" value="NZ_CAKLPX010000002.1"/>
</dbReference>
<comment type="caution">
    <text evidence="1">The sequence shown here is derived from an EMBL/GenBank/DDBJ whole genome shotgun (WGS) entry which is preliminary data.</text>
</comment>
<dbReference type="InterPro" id="IPR021747">
    <property type="entry name" value="DUF3313"/>
</dbReference>
<name>A0ABN8ELL8_9GAMM</name>
<proteinExistence type="predicted"/>
<evidence type="ECO:0000313" key="2">
    <source>
        <dbReference type="Proteomes" id="UP000838100"/>
    </source>
</evidence>
<dbReference type="EMBL" id="CAKLPX010000002">
    <property type="protein sequence ID" value="CAH0991777.1"/>
    <property type="molecule type" value="Genomic_DNA"/>
</dbReference>
<reference evidence="1" key="1">
    <citation type="submission" date="2021-12" db="EMBL/GenBank/DDBJ databases">
        <authorList>
            <person name="Rodrigo-Torres L."/>
            <person name="Arahal R. D."/>
            <person name="Lucena T."/>
        </authorList>
    </citation>
    <scope>NUCLEOTIDE SEQUENCE</scope>
    <source>
        <strain evidence="1">CECT 8267</strain>
    </source>
</reference>
<dbReference type="Pfam" id="PF11769">
    <property type="entry name" value="DUF3313"/>
    <property type="match status" value="1"/>
</dbReference>
<dbReference type="PROSITE" id="PS51257">
    <property type="entry name" value="PROKAR_LIPOPROTEIN"/>
    <property type="match status" value="1"/>
</dbReference>
<organism evidence="1 2">
    <name type="scientific">Sinobacterium norvegicum</name>
    <dbReference type="NCBI Taxonomy" id="1641715"/>
    <lineage>
        <taxon>Bacteria</taxon>
        <taxon>Pseudomonadati</taxon>
        <taxon>Pseudomonadota</taxon>
        <taxon>Gammaproteobacteria</taxon>
        <taxon>Cellvibrionales</taxon>
        <taxon>Spongiibacteraceae</taxon>
        <taxon>Sinobacterium</taxon>
    </lineage>
</organism>